<evidence type="ECO:0000313" key="2">
    <source>
        <dbReference type="Proteomes" id="UP001152795"/>
    </source>
</evidence>
<dbReference type="EMBL" id="CACRXK020022909">
    <property type="protein sequence ID" value="CAB4037284.1"/>
    <property type="molecule type" value="Genomic_DNA"/>
</dbReference>
<protein>
    <submittedName>
        <fullName evidence="1">Uncharacterized protein</fullName>
    </submittedName>
</protein>
<comment type="caution">
    <text evidence="1">The sequence shown here is derived from an EMBL/GenBank/DDBJ whole genome shotgun (WGS) entry which is preliminary data.</text>
</comment>
<dbReference type="Proteomes" id="UP001152795">
    <property type="component" value="Unassembled WGS sequence"/>
</dbReference>
<organism evidence="1 2">
    <name type="scientific">Paramuricea clavata</name>
    <name type="common">Red gorgonian</name>
    <name type="synonym">Violescent sea-whip</name>
    <dbReference type="NCBI Taxonomy" id="317549"/>
    <lineage>
        <taxon>Eukaryota</taxon>
        <taxon>Metazoa</taxon>
        <taxon>Cnidaria</taxon>
        <taxon>Anthozoa</taxon>
        <taxon>Octocorallia</taxon>
        <taxon>Malacalcyonacea</taxon>
        <taxon>Plexauridae</taxon>
        <taxon>Paramuricea</taxon>
    </lineage>
</organism>
<dbReference type="PANTHER" id="PTHR47526">
    <property type="entry name" value="ATP-DEPENDENT DNA HELICASE"/>
    <property type="match status" value="1"/>
</dbReference>
<sequence length="298" mass="33829">SVYSTFHSPLFLIGRPYTDNFGIISQKLVAEWLYTERSRSNVDRRINRFTVYLVLETSYYTKQHFKAFRSLEAYNRMVCGFIPGVQGHMMGGKFLVVAKVRHSQRMIDPLISIWIITEKQETSVLSAHCCGFKAGLGESCSHIASVLFYLEAWTKINGNEVDYSRIRDINFTSAKKLKADLDKSLDQLSTGTEADKPQIHVQAKVNTKAIPVPTNVEMESFYADLSECKSKPVSLSLVSPYADRFVQKSQTIPTIHGLSTPQYQDLTYPELLQVCHKQKIVLSAEQISQIEKDTRDQA</sequence>
<gene>
    <name evidence="1" type="ORF">PACLA_8A042080</name>
</gene>
<dbReference type="OrthoDB" id="6155932at2759"/>
<name>A0A6S7K3T5_PARCT</name>
<dbReference type="PANTHER" id="PTHR47526:SF3">
    <property type="entry name" value="PHD-TYPE DOMAIN-CONTAINING PROTEIN"/>
    <property type="match status" value="1"/>
</dbReference>
<evidence type="ECO:0000313" key="1">
    <source>
        <dbReference type="EMBL" id="CAB4037284.1"/>
    </source>
</evidence>
<proteinExistence type="predicted"/>
<dbReference type="AlphaFoldDB" id="A0A6S7K3T5"/>
<keyword evidence="2" id="KW-1185">Reference proteome</keyword>
<feature type="non-terminal residue" evidence="1">
    <location>
        <position position="298"/>
    </location>
</feature>
<accession>A0A6S7K3T5</accession>
<reference evidence="1" key="1">
    <citation type="submission" date="2020-04" db="EMBL/GenBank/DDBJ databases">
        <authorList>
            <person name="Alioto T."/>
            <person name="Alioto T."/>
            <person name="Gomez Garrido J."/>
        </authorList>
    </citation>
    <scope>NUCLEOTIDE SEQUENCE</scope>
    <source>
        <strain evidence="1">A484AB</strain>
    </source>
</reference>